<keyword evidence="2" id="KW-1185">Reference proteome</keyword>
<dbReference type="AlphaFoldDB" id="C6W6S2"/>
<dbReference type="STRING" id="471854.Dfer_4933"/>
<dbReference type="EMBL" id="CP001619">
    <property type="protein sequence ID" value="ACT96133.1"/>
    <property type="molecule type" value="Genomic_DNA"/>
</dbReference>
<evidence type="ECO:0000313" key="1">
    <source>
        <dbReference type="EMBL" id="ACT96133.1"/>
    </source>
</evidence>
<dbReference type="Proteomes" id="UP000002011">
    <property type="component" value="Chromosome"/>
</dbReference>
<accession>C6W6S2</accession>
<dbReference type="eggNOG" id="ENOG5034AWS">
    <property type="taxonomic scope" value="Bacteria"/>
</dbReference>
<dbReference type="KEGG" id="dfe:Dfer_4933"/>
<sequence>MQEKSYPYTSNNARFRYEFTSVIDNKIVRKVVRITQTSISNVYNLALFDILADGTLSDISESRNKDLRTVLATVFRIVMDFYTQKPGAFLLFRGSDARRHRLYSIVIAREFNQLSERFVIYGLKNDVLCPFTPNSHFDFYVIEQKL</sequence>
<dbReference type="RefSeq" id="WP_015814374.1">
    <property type="nucleotide sequence ID" value="NC_013037.1"/>
</dbReference>
<proteinExistence type="predicted"/>
<dbReference type="InterPro" id="IPR053865">
    <property type="entry name" value="DUF6934"/>
</dbReference>
<gene>
    <name evidence="1" type="ordered locus">Dfer_4933</name>
</gene>
<dbReference type="OrthoDB" id="961993at2"/>
<reference evidence="1 2" key="1">
    <citation type="journal article" date="2009" name="Stand. Genomic Sci.">
        <title>Complete genome sequence of Dyadobacter fermentans type strain (NS114).</title>
        <authorList>
            <person name="Lang E."/>
            <person name="Lapidus A."/>
            <person name="Chertkov O."/>
            <person name="Brettin T."/>
            <person name="Detter J.C."/>
            <person name="Han C."/>
            <person name="Copeland A."/>
            <person name="Glavina Del Rio T."/>
            <person name="Nolan M."/>
            <person name="Chen F."/>
            <person name="Lucas S."/>
            <person name="Tice H."/>
            <person name="Cheng J.F."/>
            <person name="Land M."/>
            <person name="Hauser L."/>
            <person name="Chang Y.J."/>
            <person name="Jeffries C.D."/>
            <person name="Kopitz M."/>
            <person name="Bruce D."/>
            <person name="Goodwin L."/>
            <person name="Pitluck S."/>
            <person name="Ovchinnikova G."/>
            <person name="Pati A."/>
            <person name="Ivanova N."/>
            <person name="Mavrommatis K."/>
            <person name="Chen A."/>
            <person name="Palaniappan K."/>
            <person name="Chain P."/>
            <person name="Bristow J."/>
            <person name="Eisen J.A."/>
            <person name="Markowitz V."/>
            <person name="Hugenholtz P."/>
            <person name="Goker M."/>
            <person name="Rohde M."/>
            <person name="Kyrpides N.C."/>
            <person name="Klenk H.P."/>
        </authorList>
    </citation>
    <scope>NUCLEOTIDE SEQUENCE [LARGE SCALE GENOMIC DNA]</scope>
    <source>
        <strain evidence="2">ATCC 700827 / DSM 18053 / CIP 107007 / KCTC 52180 / NS114</strain>
    </source>
</reference>
<dbReference type="HOGENOM" id="CLU_141543_0_0_10"/>
<name>C6W6S2_DYAFD</name>
<dbReference type="Pfam" id="PF22028">
    <property type="entry name" value="DUF6934"/>
    <property type="match status" value="1"/>
</dbReference>
<protein>
    <submittedName>
        <fullName evidence="1">Uncharacterized protein</fullName>
    </submittedName>
</protein>
<organism evidence="1 2">
    <name type="scientific">Dyadobacter fermentans (strain ATCC 700827 / DSM 18053 / CIP 107007 / KCTC 52180 / NS114)</name>
    <dbReference type="NCBI Taxonomy" id="471854"/>
    <lineage>
        <taxon>Bacteria</taxon>
        <taxon>Pseudomonadati</taxon>
        <taxon>Bacteroidota</taxon>
        <taxon>Cytophagia</taxon>
        <taxon>Cytophagales</taxon>
        <taxon>Spirosomataceae</taxon>
        <taxon>Dyadobacter</taxon>
    </lineage>
</organism>
<evidence type="ECO:0000313" key="2">
    <source>
        <dbReference type="Proteomes" id="UP000002011"/>
    </source>
</evidence>